<dbReference type="Pfam" id="PF03864">
    <property type="entry name" value="Phage_cap_E"/>
    <property type="match status" value="1"/>
</dbReference>
<evidence type="ECO:0000313" key="3">
    <source>
        <dbReference type="Proteomes" id="UP000217918"/>
    </source>
</evidence>
<sequence>MLTIGDIENPASIIAWWNDRANERKPYLYQSIFDLVYSTTDTTKLYFGEESKLRMMTATTEDVSSVKLGNRGFESESYSLIPFKNYKGMNEKRRRDISRALANNASREEITAITRTQYNDLNDLLTFGYGTREIMAMQALTTGKIIVNGADEKGSNNLIYTRDFHMPDEHKNIQVATEWGTKDSKPLADIQDQMDKISDDNGTTIGVVFLNGRTFRKLANSGEVVSTLTDGRTSNGVALSQSAVLNLMEATLGVKVVIYNKGIGTNRFIPDDVVVLAPEGSLGRMVWTDTNEDMGLIGDPTVQLSRTSDGISIYTDRIHDPVSTLVHVSQNILPAFDKVRNVMVMNVGEASKPQGLTAGTTSDTKSTTDSAKN</sequence>
<evidence type="ECO:0000313" key="2">
    <source>
        <dbReference type="EMBL" id="PBQ23845.1"/>
    </source>
</evidence>
<evidence type="ECO:0008006" key="4">
    <source>
        <dbReference type="Google" id="ProtNLM"/>
    </source>
</evidence>
<feature type="compositionally biased region" description="Low complexity" evidence="1">
    <location>
        <begin position="357"/>
        <end position="373"/>
    </location>
</feature>
<evidence type="ECO:0000256" key="1">
    <source>
        <dbReference type="SAM" id="MobiDB-lite"/>
    </source>
</evidence>
<dbReference type="EMBL" id="NVYO01000001">
    <property type="protein sequence ID" value="PBQ23845.1"/>
    <property type="molecule type" value="Genomic_DNA"/>
</dbReference>
<protein>
    <recommendedName>
        <fullName evidence="4">Phage capsid protein</fullName>
    </recommendedName>
</protein>
<organism evidence="2 3">
    <name type="scientific">Levilactobacillus brevis</name>
    <name type="common">Lactobacillus brevis</name>
    <dbReference type="NCBI Taxonomy" id="1580"/>
    <lineage>
        <taxon>Bacteria</taxon>
        <taxon>Bacillati</taxon>
        <taxon>Bacillota</taxon>
        <taxon>Bacilli</taxon>
        <taxon>Lactobacillales</taxon>
        <taxon>Lactobacillaceae</taxon>
        <taxon>Levilactobacillus</taxon>
    </lineage>
</organism>
<comment type="caution">
    <text evidence="2">The sequence shown here is derived from an EMBL/GenBank/DDBJ whole genome shotgun (WGS) entry which is preliminary data.</text>
</comment>
<dbReference type="Proteomes" id="UP000217918">
    <property type="component" value="Unassembled WGS sequence"/>
</dbReference>
<accession>A0A2A3TY59</accession>
<dbReference type="RefSeq" id="WP_096110071.1">
    <property type="nucleotide sequence ID" value="NZ_NVYO01000001.1"/>
</dbReference>
<feature type="region of interest" description="Disordered" evidence="1">
    <location>
        <begin position="352"/>
        <end position="373"/>
    </location>
</feature>
<reference evidence="2 3" key="1">
    <citation type="submission" date="2017-09" db="EMBL/GenBank/DDBJ databases">
        <title>Genome sequence of Lactobacillus brevis D7.</title>
        <authorList>
            <person name="Kwon M.-S."/>
            <person name="Lim S.K."/>
            <person name="Choi H.-J."/>
        </authorList>
    </citation>
    <scope>NUCLEOTIDE SEQUENCE [LARGE SCALE GENOMIC DNA]</scope>
    <source>
        <strain evidence="2 3">D7</strain>
    </source>
</reference>
<name>A0A2A3TY59_LEVBR</name>
<dbReference type="AlphaFoldDB" id="A0A2A3TY59"/>
<gene>
    <name evidence="2" type="ORF">CNR29_07375</name>
</gene>
<dbReference type="Gene3D" id="3.90.1690.10">
    <property type="entry name" value="phage-related protein like domain"/>
    <property type="match status" value="1"/>
</dbReference>
<dbReference type="InterPro" id="IPR005564">
    <property type="entry name" value="Major_capsid_GpE"/>
</dbReference>
<dbReference type="InterPro" id="IPR053738">
    <property type="entry name" value="Lambda_capsid_assembly"/>
</dbReference>
<proteinExistence type="predicted"/>